<evidence type="ECO:0000259" key="2">
    <source>
        <dbReference type="Pfam" id="PF23376"/>
    </source>
</evidence>
<dbReference type="AlphaFoldDB" id="A0AAW2BGR1"/>
<evidence type="ECO:0008006" key="5">
    <source>
        <dbReference type="Google" id="ProtNLM"/>
    </source>
</evidence>
<keyword evidence="4" id="KW-1185">Reference proteome</keyword>
<sequence length="139" mass="15797">MSDYPDQPIFIVFRPEKRLKIDHLHPSAEYFCKVSLFSSTEILGISEAKWVTPASGFSRSEAPKRTRNFGTTSSVKAKLWALKDGLNLGQQLGINNINVEMDIEVLVYMFMKPSSINFMLEPLLSDCRGSTTNRLPYFE</sequence>
<accession>A0AAW2BGR1</accession>
<comment type="caution">
    <text evidence="3">The sequence shown here is derived from an EMBL/GenBank/DDBJ whole genome shotgun (WGS) entry which is preliminary data.</text>
</comment>
<name>A0AAW2BGR1_9ROSI</name>
<dbReference type="InterPro" id="IPR058585">
    <property type="entry name" value="Fn3_VIN3"/>
</dbReference>
<dbReference type="EMBL" id="JAZDWU010000012">
    <property type="protein sequence ID" value="KAK9984085.1"/>
    <property type="molecule type" value="Genomic_DNA"/>
</dbReference>
<feature type="domain" description="RNase H type-1" evidence="1">
    <location>
        <begin position="71"/>
        <end position="128"/>
    </location>
</feature>
<dbReference type="InterPro" id="IPR002156">
    <property type="entry name" value="RNaseH_domain"/>
</dbReference>
<dbReference type="Pfam" id="PF23376">
    <property type="entry name" value="Fn3_VIN3"/>
    <property type="match status" value="1"/>
</dbReference>
<evidence type="ECO:0000313" key="3">
    <source>
        <dbReference type="EMBL" id="KAK9984085.1"/>
    </source>
</evidence>
<dbReference type="GO" id="GO:0003676">
    <property type="term" value="F:nucleic acid binding"/>
    <property type="evidence" value="ECO:0007669"/>
    <property type="project" value="InterPro"/>
</dbReference>
<evidence type="ECO:0000313" key="4">
    <source>
        <dbReference type="Proteomes" id="UP001459277"/>
    </source>
</evidence>
<gene>
    <name evidence="3" type="ORF">SO802_033610</name>
</gene>
<organism evidence="3 4">
    <name type="scientific">Lithocarpus litseifolius</name>
    <dbReference type="NCBI Taxonomy" id="425828"/>
    <lineage>
        <taxon>Eukaryota</taxon>
        <taxon>Viridiplantae</taxon>
        <taxon>Streptophyta</taxon>
        <taxon>Embryophyta</taxon>
        <taxon>Tracheophyta</taxon>
        <taxon>Spermatophyta</taxon>
        <taxon>Magnoliopsida</taxon>
        <taxon>eudicotyledons</taxon>
        <taxon>Gunneridae</taxon>
        <taxon>Pentapetalae</taxon>
        <taxon>rosids</taxon>
        <taxon>fabids</taxon>
        <taxon>Fagales</taxon>
        <taxon>Fagaceae</taxon>
        <taxon>Lithocarpus</taxon>
    </lineage>
</organism>
<protein>
    <recommendedName>
        <fullName evidence="5">RNase H type-1 domain-containing protein</fullName>
    </recommendedName>
</protein>
<feature type="domain" description="VIN3-like fibronectin type-III" evidence="2">
    <location>
        <begin position="3"/>
        <end position="52"/>
    </location>
</feature>
<dbReference type="GO" id="GO:0004523">
    <property type="term" value="F:RNA-DNA hybrid ribonuclease activity"/>
    <property type="evidence" value="ECO:0007669"/>
    <property type="project" value="InterPro"/>
</dbReference>
<evidence type="ECO:0000259" key="1">
    <source>
        <dbReference type="Pfam" id="PF13456"/>
    </source>
</evidence>
<proteinExistence type="predicted"/>
<dbReference type="Pfam" id="PF13456">
    <property type="entry name" value="RVT_3"/>
    <property type="match status" value="1"/>
</dbReference>
<reference evidence="3 4" key="1">
    <citation type="submission" date="2024-01" db="EMBL/GenBank/DDBJ databases">
        <title>A telomere-to-telomere, gap-free genome of sweet tea (Lithocarpus litseifolius).</title>
        <authorList>
            <person name="Zhou J."/>
        </authorList>
    </citation>
    <scope>NUCLEOTIDE SEQUENCE [LARGE SCALE GENOMIC DNA]</scope>
    <source>
        <strain evidence="3">Zhou-2022a</strain>
        <tissue evidence="3">Leaf</tissue>
    </source>
</reference>
<dbReference type="Proteomes" id="UP001459277">
    <property type="component" value="Unassembled WGS sequence"/>
</dbReference>